<feature type="transmembrane region" description="Helical" evidence="7">
    <location>
        <begin position="138"/>
        <end position="160"/>
    </location>
</feature>
<comment type="subcellular location">
    <subcellularLocation>
        <location evidence="1 7">Cell membrane</location>
        <topology evidence="1 7">Multi-pass membrane protein</topology>
    </subcellularLocation>
</comment>
<protein>
    <submittedName>
        <fullName evidence="9">MUT family transporter permease</fullName>
    </submittedName>
</protein>
<dbReference type="InterPro" id="IPR051322">
    <property type="entry name" value="AA_ABC_Transporter_Permease"/>
</dbReference>
<keyword evidence="10" id="KW-1185">Reference proteome</keyword>
<dbReference type="GO" id="GO:0005886">
    <property type="term" value="C:plasma membrane"/>
    <property type="evidence" value="ECO:0007669"/>
    <property type="project" value="UniProtKB-SubCell"/>
</dbReference>
<keyword evidence="4 7" id="KW-0812">Transmembrane</keyword>
<dbReference type="InterPro" id="IPR035906">
    <property type="entry name" value="MetI-like_sf"/>
</dbReference>
<feature type="transmembrane region" description="Helical" evidence="7">
    <location>
        <begin position="167"/>
        <end position="187"/>
    </location>
</feature>
<dbReference type="SUPFAM" id="SSF161098">
    <property type="entry name" value="MetI-like"/>
    <property type="match status" value="1"/>
</dbReference>
<evidence type="ECO:0000256" key="2">
    <source>
        <dbReference type="ARBA" id="ARBA00022448"/>
    </source>
</evidence>
<keyword evidence="5 7" id="KW-1133">Transmembrane helix</keyword>
<evidence type="ECO:0000313" key="9">
    <source>
        <dbReference type="EMBL" id="AOO66342.1"/>
    </source>
</evidence>
<dbReference type="Gene3D" id="1.10.3720.10">
    <property type="entry name" value="MetI-like"/>
    <property type="match status" value="1"/>
</dbReference>
<accession>A0A1D7TMX6</accession>
<evidence type="ECO:0000256" key="6">
    <source>
        <dbReference type="ARBA" id="ARBA00023136"/>
    </source>
</evidence>
<feature type="transmembrane region" description="Helical" evidence="7">
    <location>
        <begin position="20"/>
        <end position="46"/>
    </location>
</feature>
<dbReference type="Proteomes" id="UP000094609">
    <property type="component" value="Chromosome"/>
</dbReference>
<evidence type="ECO:0000259" key="8">
    <source>
        <dbReference type="PROSITE" id="PS50928"/>
    </source>
</evidence>
<dbReference type="KEGG" id="shal:SHALO_2583"/>
<gene>
    <name evidence="9" type="ORF">SHALO_2583</name>
</gene>
<feature type="transmembrane region" description="Helical" evidence="7">
    <location>
        <begin position="193"/>
        <end position="216"/>
    </location>
</feature>
<keyword evidence="6 7" id="KW-0472">Membrane</keyword>
<evidence type="ECO:0000256" key="5">
    <source>
        <dbReference type="ARBA" id="ARBA00022989"/>
    </source>
</evidence>
<dbReference type="AlphaFoldDB" id="A0A1D7TMX6"/>
<dbReference type="InterPro" id="IPR000515">
    <property type="entry name" value="MetI-like"/>
</dbReference>
<reference evidence="10" key="1">
    <citation type="submission" date="2016-08" db="EMBL/GenBank/DDBJ databases">
        <title>Complete genome sequence of the organohalide-respiring Epsilonproteobacterium Sulfurospirillum halorespirans.</title>
        <authorList>
            <person name="Goris T."/>
            <person name="Zimmermann J."/>
            <person name="Schenz B."/>
            <person name="Lemos M."/>
            <person name="Hackermueller J."/>
            <person name="Diekert G."/>
        </authorList>
    </citation>
    <scope>NUCLEOTIDE SEQUENCE [LARGE SCALE GENOMIC DNA]</scope>
    <source>
        <strain>DSM 13726</strain>
        <strain evidence="10">PCE-M2</strain>
    </source>
</reference>
<feature type="transmembrane region" description="Helical" evidence="7">
    <location>
        <begin position="58"/>
        <end position="81"/>
    </location>
</feature>
<proteinExistence type="inferred from homology"/>
<name>A0A1D7TMX6_9BACT</name>
<dbReference type="PATRIC" id="fig|1193502.14.peg.2616"/>
<evidence type="ECO:0000256" key="3">
    <source>
        <dbReference type="ARBA" id="ARBA00022475"/>
    </source>
</evidence>
<feature type="domain" description="ABC transmembrane type-1" evidence="8">
    <location>
        <begin position="18"/>
        <end position="212"/>
    </location>
</feature>
<dbReference type="PANTHER" id="PTHR30450:SF1">
    <property type="entry name" value="D-METHIONINE TRANSPORT SYSTEM PERMEASE PROTEIN METI-RELATED"/>
    <property type="match status" value="1"/>
</dbReference>
<dbReference type="GO" id="GO:0048473">
    <property type="term" value="P:D-methionine transmembrane transport"/>
    <property type="evidence" value="ECO:0007669"/>
    <property type="project" value="TreeGrafter"/>
</dbReference>
<dbReference type="RefSeq" id="WP_069478884.1">
    <property type="nucleotide sequence ID" value="NZ_CP017111.1"/>
</dbReference>
<evidence type="ECO:0000256" key="4">
    <source>
        <dbReference type="ARBA" id="ARBA00022692"/>
    </source>
</evidence>
<dbReference type="CDD" id="cd06261">
    <property type="entry name" value="TM_PBP2"/>
    <property type="match status" value="1"/>
</dbReference>
<dbReference type="STRING" id="1193502.SHALO_2583"/>
<keyword evidence="3" id="KW-1003">Cell membrane</keyword>
<dbReference type="Pfam" id="PF00528">
    <property type="entry name" value="BPD_transp_1"/>
    <property type="match status" value="1"/>
</dbReference>
<keyword evidence="2 7" id="KW-0813">Transport</keyword>
<comment type="similarity">
    <text evidence="7">Belongs to the binding-protein-dependent transport system permease family.</text>
</comment>
<dbReference type="PANTHER" id="PTHR30450">
    <property type="entry name" value="ABC TRANSPORTER PERMEASE"/>
    <property type="match status" value="1"/>
</dbReference>
<evidence type="ECO:0000256" key="1">
    <source>
        <dbReference type="ARBA" id="ARBA00004651"/>
    </source>
</evidence>
<evidence type="ECO:0000313" key="10">
    <source>
        <dbReference type="Proteomes" id="UP000094609"/>
    </source>
</evidence>
<organism evidence="9 10">
    <name type="scientific">Sulfurospirillum halorespirans DSM 13726</name>
    <dbReference type="NCBI Taxonomy" id="1193502"/>
    <lineage>
        <taxon>Bacteria</taxon>
        <taxon>Pseudomonadati</taxon>
        <taxon>Campylobacterota</taxon>
        <taxon>Epsilonproteobacteria</taxon>
        <taxon>Campylobacterales</taxon>
        <taxon>Sulfurospirillaceae</taxon>
        <taxon>Sulfurospirillum</taxon>
    </lineage>
</organism>
<dbReference type="PROSITE" id="PS50928">
    <property type="entry name" value="ABC_TM1"/>
    <property type="match status" value="1"/>
</dbReference>
<sequence length="220" mass="23960">MTNYSWDVIIFQIIFPSMGVTLLMVLCATVLACLLGFCLAIALFWVGKHGLSPNEKCYSMLNIVVSFIRSFPFIILAISILPITRFITGSVIGWESALFPLTVAATPFMGRIFENCFKEVSLDLIDAARSFGATNLQIVFKILIPATLPSIVNGGVLSVIQILSLTTIAGTLGAGGIGASALIYGYQSFNDKIMYTLVIVLFILVLAIQLLGDYVYKRIK</sequence>
<evidence type="ECO:0000256" key="7">
    <source>
        <dbReference type="RuleBase" id="RU363032"/>
    </source>
</evidence>
<dbReference type="EMBL" id="CP017111">
    <property type="protein sequence ID" value="AOO66342.1"/>
    <property type="molecule type" value="Genomic_DNA"/>
</dbReference>